<evidence type="ECO:0000256" key="1">
    <source>
        <dbReference type="ARBA" id="ARBA00004141"/>
    </source>
</evidence>
<dbReference type="Pfam" id="PF01066">
    <property type="entry name" value="CDP-OH_P_transf"/>
    <property type="match status" value="1"/>
</dbReference>
<evidence type="ECO:0000313" key="12">
    <source>
        <dbReference type="RefSeq" id="XP_019617498.1"/>
    </source>
</evidence>
<dbReference type="Proteomes" id="UP000515135">
    <property type="component" value="Unplaced"/>
</dbReference>
<evidence type="ECO:0000313" key="11">
    <source>
        <dbReference type="Proteomes" id="UP000515135"/>
    </source>
</evidence>
<dbReference type="GO" id="GO:0016780">
    <property type="term" value="F:phosphotransferase activity, for other substituted phosphate groups"/>
    <property type="evidence" value="ECO:0007669"/>
    <property type="project" value="InterPro"/>
</dbReference>
<proteinExistence type="inferred from homology"/>
<keyword evidence="8" id="KW-1208">Phospholipid metabolism</keyword>
<keyword evidence="2 9" id="KW-0808">Transferase</keyword>
<feature type="transmembrane region" description="Helical" evidence="10">
    <location>
        <begin position="130"/>
        <end position="147"/>
    </location>
</feature>
<dbReference type="RefSeq" id="XP_019617498.1">
    <property type="nucleotide sequence ID" value="XM_019761939.1"/>
</dbReference>
<gene>
    <name evidence="12" type="primary">LOC109464850</name>
</gene>
<evidence type="ECO:0000256" key="5">
    <source>
        <dbReference type="ARBA" id="ARBA00023098"/>
    </source>
</evidence>
<evidence type="ECO:0000256" key="7">
    <source>
        <dbReference type="ARBA" id="ARBA00023209"/>
    </source>
</evidence>
<comment type="similarity">
    <text evidence="9">Belongs to the CDP-alcohol phosphatidyltransferase class-I family.</text>
</comment>
<evidence type="ECO:0000256" key="6">
    <source>
        <dbReference type="ARBA" id="ARBA00023136"/>
    </source>
</evidence>
<name>A0A6P4XZD6_BRABE</name>
<dbReference type="AlphaFoldDB" id="A0A6P4XZD6"/>
<sequence length="202" mass="22850">MATPRFQVLWYVPNVIGYIRLALLLAAWLTFDIPMLFLPFYTTSIILDGIDGWAARKLNQVSAFGAWLDVAVDCVGRSLLWCCLYQWGFFIACLEWLVFVCTHNMGPAWRSTTAPWWVEAVMAKGFKTPAGTFAITGLHVLPLWLYGHVKGVQLYSWHLPPTVHYTAILLLAAGRALCVPVELWFVWNHVHFLISEKPGPAT</sequence>
<organism evidence="11 12">
    <name type="scientific">Branchiostoma belcheri</name>
    <name type="common">Amphioxus</name>
    <dbReference type="NCBI Taxonomy" id="7741"/>
    <lineage>
        <taxon>Eukaryota</taxon>
        <taxon>Metazoa</taxon>
        <taxon>Chordata</taxon>
        <taxon>Cephalochordata</taxon>
        <taxon>Leptocardii</taxon>
        <taxon>Amphioxiformes</taxon>
        <taxon>Branchiostomatidae</taxon>
        <taxon>Branchiostoma</taxon>
    </lineage>
</organism>
<keyword evidence="7" id="KW-0444">Lipid biosynthesis</keyword>
<dbReference type="GeneID" id="109464850"/>
<dbReference type="PROSITE" id="PS00379">
    <property type="entry name" value="CDP_ALCOHOL_P_TRANSF"/>
    <property type="match status" value="1"/>
</dbReference>
<feature type="transmembrane region" description="Helical" evidence="10">
    <location>
        <begin position="78"/>
        <end position="101"/>
    </location>
</feature>
<comment type="subcellular location">
    <subcellularLocation>
        <location evidence="1">Membrane</location>
        <topology evidence="1">Multi-pass membrane protein</topology>
    </subcellularLocation>
</comment>
<feature type="transmembrane region" description="Helical" evidence="10">
    <location>
        <begin position="167"/>
        <end position="187"/>
    </location>
</feature>
<dbReference type="OrthoDB" id="10251079at2759"/>
<accession>A0A6P4XZD6</accession>
<keyword evidence="5" id="KW-0443">Lipid metabolism</keyword>
<evidence type="ECO:0000256" key="2">
    <source>
        <dbReference type="ARBA" id="ARBA00022679"/>
    </source>
</evidence>
<evidence type="ECO:0000256" key="8">
    <source>
        <dbReference type="ARBA" id="ARBA00023264"/>
    </source>
</evidence>
<keyword evidence="3 10" id="KW-0812">Transmembrane</keyword>
<dbReference type="GO" id="GO:0016020">
    <property type="term" value="C:membrane"/>
    <property type="evidence" value="ECO:0007669"/>
    <property type="project" value="UniProtKB-SubCell"/>
</dbReference>
<keyword evidence="7" id="KW-0594">Phospholipid biosynthesis</keyword>
<evidence type="ECO:0000256" key="9">
    <source>
        <dbReference type="RuleBase" id="RU003750"/>
    </source>
</evidence>
<dbReference type="InterPro" id="IPR048254">
    <property type="entry name" value="CDP_ALCOHOL_P_TRANSF_CS"/>
</dbReference>
<dbReference type="PANTHER" id="PTHR15362:SF13">
    <property type="entry name" value="SI:CH1073-145M9.1"/>
    <property type="match status" value="1"/>
</dbReference>
<dbReference type="KEGG" id="bbel:109464850"/>
<keyword evidence="11" id="KW-1185">Reference proteome</keyword>
<dbReference type="Gene3D" id="1.20.120.1760">
    <property type="match status" value="1"/>
</dbReference>
<evidence type="ECO:0000256" key="4">
    <source>
        <dbReference type="ARBA" id="ARBA00022989"/>
    </source>
</evidence>
<evidence type="ECO:0000256" key="3">
    <source>
        <dbReference type="ARBA" id="ARBA00022692"/>
    </source>
</evidence>
<evidence type="ECO:0000256" key="10">
    <source>
        <dbReference type="SAM" id="Phobius"/>
    </source>
</evidence>
<dbReference type="GO" id="GO:0008654">
    <property type="term" value="P:phospholipid biosynthetic process"/>
    <property type="evidence" value="ECO:0007669"/>
    <property type="project" value="UniProtKB-KW"/>
</dbReference>
<dbReference type="InterPro" id="IPR043130">
    <property type="entry name" value="CDP-OH_PTrfase_TM_dom"/>
</dbReference>
<protein>
    <submittedName>
        <fullName evidence="12">Uncharacterized protein LOC109464850</fullName>
    </submittedName>
</protein>
<keyword evidence="6 10" id="KW-0472">Membrane</keyword>
<dbReference type="InterPro" id="IPR000462">
    <property type="entry name" value="CDP-OH_P_trans"/>
</dbReference>
<reference evidence="12" key="1">
    <citation type="submission" date="2025-08" db="UniProtKB">
        <authorList>
            <consortium name="RefSeq"/>
        </authorList>
    </citation>
    <scope>IDENTIFICATION</scope>
    <source>
        <tissue evidence="12">Gonad</tissue>
    </source>
</reference>
<dbReference type="PANTHER" id="PTHR15362">
    <property type="entry name" value="PHOSPHATIDYLINOSITOL SYNTHASE"/>
    <property type="match status" value="1"/>
</dbReference>
<keyword evidence="4 10" id="KW-1133">Transmembrane helix</keyword>